<dbReference type="AlphaFoldDB" id="A0ABD3I1G3"/>
<keyword evidence="2" id="KW-1185">Reference proteome</keyword>
<evidence type="ECO:0000313" key="2">
    <source>
        <dbReference type="Proteomes" id="UP001633002"/>
    </source>
</evidence>
<accession>A0ABD3I1G3</accession>
<sequence length="216" mass="24331">MVTWALSPGRTHPLKLLIRAASEYQADTKWGTSLEAAVFYTKKCNLEVGSPTMSFLLSAWAKAATLLLSPDITGREAWDNTPIWGPQMTEVRTNTLKGKTQGHIALKTAGITHLQHIADSNGVIRSLQDIDASLPGNWKRTAVIPTTRDKNRNSRLLLAHPNSLEERMATVQWKNGQQFYHASNKFIREELAPDKQAAIVRMSKWITPYKEKDLRR</sequence>
<gene>
    <name evidence="1" type="ORF">R1sor_009510</name>
</gene>
<dbReference type="EMBL" id="JBJQOH010000002">
    <property type="protein sequence ID" value="KAL3695434.1"/>
    <property type="molecule type" value="Genomic_DNA"/>
</dbReference>
<dbReference type="Proteomes" id="UP001633002">
    <property type="component" value="Unassembled WGS sequence"/>
</dbReference>
<reference evidence="1 2" key="1">
    <citation type="submission" date="2024-09" db="EMBL/GenBank/DDBJ databases">
        <title>Chromosome-scale assembly of Riccia sorocarpa.</title>
        <authorList>
            <person name="Paukszto L."/>
        </authorList>
    </citation>
    <scope>NUCLEOTIDE SEQUENCE [LARGE SCALE GENOMIC DNA]</scope>
    <source>
        <strain evidence="1">LP-2024</strain>
        <tissue evidence="1">Aerial parts of the thallus</tissue>
    </source>
</reference>
<organism evidence="1 2">
    <name type="scientific">Riccia sorocarpa</name>
    <dbReference type="NCBI Taxonomy" id="122646"/>
    <lineage>
        <taxon>Eukaryota</taxon>
        <taxon>Viridiplantae</taxon>
        <taxon>Streptophyta</taxon>
        <taxon>Embryophyta</taxon>
        <taxon>Marchantiophyta</taxon>
        <taxon>Marchantiopsida</taxon>
        <taxon>Marchantiidae</taxon>
        <taxon>Marchantiales</taxon>
        <taxon>Ricciaceae</taxon>
        <taxon>Riccia</taxon>
    </lineage>
</organism>
<comment type="caution">
    <text evidence="1">The sequence shown here is derived from an EMBL/GenBank/DDBJ whole genome shotgun (WGS) entry which is preliminary data.</text>
</comment>
<protein>
    <submittedName>
        <fullName evidence="1">Uncharacterized protein</fullName>
    </submittedName>
</protein>
<name>A0ABD3I1G3_9MARC</name>
<proteinExistence type="predicted"/>
<evidence type="ECO:0000313" key="1">
    <source>
        <dbReference type="EMBL" id="KAL3695434.1"/>
    </source>
</evidence>